<keyword evidence="2" id="KW-1185">Reference proteome</keyword>
<dbReference type="AlphaFoldDB" id="A0A1G6XAQ6"/>
<evidence type="ECO:0000313" key="2">
    <source>
        <dbReference type="Proteomes" id="UP000198949"/>
    </source>
</evidence>
<reference evidence="2" key="1">
    <citation type="submission" date="2016-10" db="EMBL/GenBank/DDBJ databases">
        <authorList>
            <person name="Varghese N."/>
            <person name="Submissions S."/>
        </authorList>
    </citation>
    <scope>NUCLEOTIDE SEQUENCE [LARGE SCALE GENOMIC DNA]</scope>
    <source>
        <strain evidence="2">CGMCC 4.3516</strain>
    </source>
</reference>
<accession>A0A1G6XAQ6</accession>
<proteinExistence type="predicted"/>
<dbReference type="InterPro" id="IPR016135">
    <property type="entry name" value="UBQ-conjugating_enzyme/RWD"/>
</dbReference>
<dbReference type="RefSeq" id="WP_091035128.1">
    <property type="nucleotide sequence ID" value="NZ_FNAD01000007.1"/>
</dbReference>
<organism evidence="1 2">
    <name type="scientific">Glycomyces harbinensis</name>
    <dbReference type="NCBI Taxonomy" id="58114"/>
    <lineage>
        <taxon>Bacteria</taxon>
        <taxon>Bacillati</taxon>
        <taxon>Actinomycetota</taxon>
        <taxon>Actinomycetes</taxon>
        <taxon>Glycomycetales</taxon>
        <taxon>Glycomycetaceae</taxon>
        <taxon>Glycomyces</taxon>
    </lineage>
</organism>
<dbReference type="STRING" id="58114.SAMN05216270_10752"/>
<gene>
    <name evidence="1" type="ORF">SAMN05216270_10752</name>
</gene>
<dbReference type="Proteomes" id="UP000198949">
    <property type="component" value="Unassembled WGS sequence"/>
</dbReference>
<dbReference type="OrthoDB" id="9806612at2"/>
<dbReference type="SUPFAM" id="SSF54495">
    <property type="entry name" value="UBC-like"/>
    <property type="match status" value="1"/>
</dbReference>
<sequence>MWQEYQKMRLAQEAAAVEALMPFFGYDYGIDYMRFSGRWWSNLDREYVVQLELPPTYPDAVPDTYIVAPSPLLDFHGRHMAFHGSSHDMHTWKTDRDGWVKICIVRPEDWSAEYSVVKVLRKALLWITAYESHTRSGRPVADYLL</sequence>
<dbReference type="EMBL" id="FNAD01000007">
    <property type="protein sequence ID" value="SDD74903.1"/>
    <property type="molecule type" value="Genomic_DNA"/>
</dbReference>
<evidence type="ECO:0000313" key="1">
    <source>
        <dbReference type="EMBL" id="SDD74903.1"/>
    </source>
</evidence>
<protein>
    <submittedName>
        <fullName evidence="1">Uncharacterized protein</fullName>
    </submittedName>
</protein>
<name>A0A1G6XAQ6_9ACTN</name>